<dbReference type="EMBL" id="CAIJDE010000028">
    <property type="protein sequence ID" value="CAC9972889.1"/>
    <property type="molecule type" value="Genomic_DNA"/>
</dbReference>
<accession>A0A9N8P0B5</accession>
<dbReference type="PROSITE" id="PS51736">
    <property type="entry name" value="RECOMBINASES_3"/>
    <property type="match status" value="1"/>
</dbReference>
<dbReference type="InterPro" id="IPR006119">
    <property type="entry name" value="Resolv_N"/>
</dbReference>
<dbReference type="SUPFAM" id="SSF53041">
    <property type="entry name" value="Resolvase-like"/>
    <property type="match status" value="1"/>
</dbReference>
<reference evidence="2 3" key="1">
    <citation type="submission" date="2020-06" db="EMBL/GenBank/DDBJ databases">
        <authorList>
            <person name="Criscuolo A."/>
        </authorList>
    </citation>
    <scope>NUCLEOTIDE SEQUENCE [LARGE SCALE GENOMIC DNA]</scope>
    <source>
        <strain evidence="2">PXU-55</strain>
    </source>
</reference>
<evidence type="ECO:0000313" key="2">
    <source>
        <dbReference type="EMBL" id="CAC9972889.1"/>
    </source>
</evidence>
<comment type="caution">
    <text evidence="2">The sequence shown here is derived from an EMBL/GenBank/DDBJ whole genome shotgun (WGS) entry which is preliminary data.</text>
</comment>
<gene>
    <name evidence="2" type="ORF">FLAPXU55_00568</name>
</gene>
<evidence type="ECO:0000313" key="3">
    <source>
        <dbReference type="Proteomes" id="UP000533639"/>
    </source>
</evidence>
<protein>
    <submittedName>
        <fullName evidence="2">Recombinase family protein</fullName>
    </submittedName>
</protein>
<organism evidence="2 3">
    <name type="scientific">Flavobacterium panici</name>
    <dbReference type="NCBI Taxonomy" id="2654843"/>
    <lineage>
        <taxon>Bacteria</taxon>
        <taxon>Pseudomonadati</taxon>
        <taxon>Bacteroidota</taxon>
        <taxon>Flavobacteriia</taxon>
        <taxon>Flavobacteriales</taxon>
        <taxon>Flavobacteriaceae</taxon>
        <taxon>Flavobacterium</taxon>
    </lineage>
</organism>
<sequence length="216" mass="24411">MIAKYIRISDKSQNIERQANDTDKLYIDVISGKTKFTDRPKAQQLMQDIEASLVTQVTVHEVSRLGRNLLDILETLEYMTSKGVNVYVHNIGMHSLIDGKESGAFKMVVTILANIAEQELNTLRERQAEGVRLAKEKGVYKGREAGSKFTPAELCGKHPDIIKYLQRRAKQKGKSYSVREIASITKKNPSTVQRVSKAFQELGGKFYYNKLVDPFA</sequence>
<dbReference type="GO" id="GO:0003677">
    <property type="term" value="F:DNA binding"/>
    <property type="evidence" value="ECO:0007669"/>
    <property type="project" value="InterPro"/>
</dbReference>
<dbReference type="SMART" id="SM00857">
    <property type="entry name" value="Resolvase"/>
    <property type="match status" value="1"/>
</dbReference>
<feature type="domain" description="Resolvase/invertase-type recombinase catalytic" evidence="1">
    <location>
        <begin position="1"/>
        <end position="138"/>
    </location>
</feature>
<dbReference type="GO" id="GO:0000150">
    <property type="term" value="F:DNA strand exchange activity"/>
    <property type="evidence" value="ECO:0007669"/>
    <property type="project" value="InterPro"/>
</dbReference>
<dbReference type="CDD" id="cd03768">
    <property type="entry name" value="SR_ResInv"/>
    <property type="match status" value="1"/>
</dbReference>
<dbReference type="PANTHER" id="PTHR30461">
    <property type="entry name" value="DNA-INVERTASE FROM LAMBDOID PROPHAGE"/>
    <property type="match status" value="1"/>
</dbReference>
<dbReference type="PANTHER" id="PTHR30461:SF19">
    <property type="entry name" value="SITE-SPECIFIC RECOMBINASE RESOLVASE FAMILY"/>
    <property type="match status" value="1"/>
</dbReference>
<dbReference type="InterPro" id="IPR036162">
    <property type="entry name" value="Resolvase-like_N_sf"/>
</dbReference>
<keyword evidence="3" id="KW-1185">Reference proteome</keyword>
<evidence type="ECO:0000259" key="1">
    <source>
        <dbReference type="PROSITE" id="PS51736"/>
    </source>
</evidence>
<dbReference type="Proteomes" id="UP000533639">
    <property type="component" value="Unassembled WGS sequence"/>
</dbReference>
<name>A0A9N8P0B5_9FLAO</name>
<dbReference type="Gene3D" id="3.40.50.1390">
    <property type="entry name" value="Resolvase, N-terminal catalytic domain"/>
    <property type="match status" value="1"/>
</dbReference>
<dbReference type="AlphaFoldDB" id="A0A9N8P0B5"/>
<proteinExistence type="predicted"/>
<dbReference type="InterPro" id="IPR050639">
    <property type="entry name" value="SSR_resolvase"/>
</dbReference>
<dbReference type="Pfam" id="PF00239">
    <property type="entry name" value="Resolvase"/>
    <property type="match status" value="1"/>
</dbReference>
<dbReference type="RefSeq" id="WP_180856485.1">
    <property type="nucleotide sequence ID" value="NZ_CAIJDE010000028.1"/>
</dbReference>